<feature type="compositionally biased region" description="Basic and acidic residues" evidence="5">
    <location>
        <begin position="16"/>
        <end position="47"/>
    </location>
</feature>
<dbReference type="PANTHER" id="PTHR10290">
    <property type="entry name" value="DNA TOPOISOMERASE I"/>
    <property type="match status" value="1"/>
</dbReference>
<dbReference type="Pfam" id="PF02919">
    <property type="entry name" value="Topoisom_I_N"/>
    <property type="match status" value="1"/>
</dbReference>
<evidence type="ECO:0000256" key="5">
    <source>
        <dbReference type="SAM" id="MobiDB-lite"/>
    </source>
</evidence>
<keyword evidence="3" id="KW-0238">DNA-binding</keyword>
<reference evidence="7" key="1">
    <citation type="thesis" date="2020" institute="ProQuest LLC" country="789 East Eisenhower Parkway, Ann Arbor, MI, USA">
        <title>Comparative Genomics and Chromosome Evolution.</title>
        <authorList>
            <person name="Mudd A.B."/>
        </authorList>
    </citation>
    <scope>NUCLEOTIDE SEQUENCE</scope>
    <source>
        <strain evidence="7">237g6f4</strain>
        <tissue evidence="7">Blood</tissue>
    </source>
</reference>
<dbReference type="Gene3D" id="1.10.10.41">
    <property type="entry name" value="Yeast DNA topoisomerase - domain 1"/>
    <property type="match status" value="1"/>
</dbReference>
<dbReference type="InterPro" id="IPR008336">
    <property type="entry name" value="TopoI_DNA-bd_euk"/>
</dbReference>
<feature type="region of interest" description="Disordered" evidence="5">
    <location>
        <begin position="1"/>
        <end position="114"/>
    </location>
</feature>
<feature type="compositionally biased region" description="Basic and acidic residues" evidence="5">
    <location>
        <begin position="84"/>
        <end position="93"/>
    </location>
</feature>
<dbReference type="GO" id="GO:0006260">
    <property type="term" value="P:DNA replication"/>
    <property type="evidence" value="ECO:0007669"/>
    <property type="project" value="TreeGrafter"/>
</dbReference>
<dbReference type="InterPro" id="IPR013034">
    <property type="entry name" value="DNA_topo_DNA_db_N_dom1"/>
</dbReference>
<proteinExistence type="inferred from homology"/>
<comment type="caution">
    <text evidence="7">The sequence shown here is derived from an EMBL/GenBank/DDBJ whole genome shotgun (WGS) entry which is preliminary data.</text>
</comment>
<dbReference type="EMBL" id="WNYA01018024">
    <property type="protein sequence ID" value="KAG8538865.1"/>
    <property type="molecule type" value="Genomic_DNA"/>
</dbReference>
<dbReference type="GO" id="GO:0007059">
    <property type="term" value="P:chromosome segregation"/>
    <property type="evidence" value="ECO:0007669"/>
    <property type="project" value="TreeGrafter"/>
</dbReference>
<feature type="compositionally biased region" description="Basic and acidic residues" evidence="5">
    <location>
        <begin position="55"/>
        <end position="70"/>
    </location>
</feature>
<organism evidence="7 8">
    <name type="scientific">Engystomops pustulosus</name>
    <name type="common">Tungara frog</name>
    <name type="synonym">Physalaemus pustulosus</name>
    <dbReference type="NCBI Taxonomy" id="76066"/>
    <lineage>
        <taxon>Eukaryota</taxon>
        <taxon>Metazoa</taxon>
        <taxon>Chordata</taxon>
        <taxon>Craniata</taxon>
        <taxon>Vertebrata</taxon>
        <taxon>Euteleostomi</taxon>
        <taxon>Amphibia</taxon>
        <taxon>Batrachia</taxon>
        <taxon>Anura</taxon>
        <taxon>Neobatrachia</taxon>
        <taxon>Hyloidea</taxon>
        <taxon>Leptodactylidae</taxon>
        <taxon>Leiuperinae</taxon>
        <taxon>Engystomops</taxon>
    </lineage>
</organism>
<name>A0AAV6YV71_ENGPU</name>
<dbReference type="InterPro" id="IPR051062">
    <property type="entry name" value="Topoisomerase_IB"/>
</dbReference>
<evidence type="ECO:0000256" key="3">
    <source>
        <dbReference type="ARBA" id="ARBA00023125"/>
    </source>
</evidence>
<evidence type="ECO:0000256" key="4">
    <source>
        <dbReference type="ARBA" id="ARBA00023235"/>
    </source>
</evidence>
<keyword evidence="2" id="KW-0799">Topoisomerase</keyword>
<dbReference type="GO" id="GO:0003917">
    <property type="term" value="F:DNA topoisomerase type I (single strand cut, ATP-independent) activity"/>
    <property type="evidence" value="ECO:0007669"/>
    <property type="project" value="InterPro"/>
</dbReference>
<dbReference type="Proteomes" id="UP000824782">
    <property type="component" value="Unassembled WGS sequence"/>
</dbReference>
<dbReference type="InterPro" id="IPR013030">
    <property type="entry name" value="DNA_topo_DNA_db_N_dom2"/>
</dbReference>
<feature type="domain" description="DNA topoisomerase I DNA binding eukaryotic-type" evidence="6">
    <location>
        <begin position="135"/>
        <end position="308"/>
    </location>
</feature>
<dbReference type="InterPro" id="IPR036202">
    <property type="entry name" value="TopoI_DNA-bd_euk_N_sf"/>
</dbReference>
<protein>
    <recommendedName>
        <fullName evidence="6">DNA topoisomerase I DNA binding eukaryotic-type domain-containing protein</fullName>
    </recommendedName>
</protein>
<dbReference type="GO" id="GO:0003677">
    <property type="term" value="F:DNA binding"/>
    <property type="evidence" value="ECO:0007669"/>
    <property type="project" value="UniProtKB-KW"/>
</dbReference>
<keyword evidence="8" id="KW-1185">Reference proteome</keyword>
<dbReference type="GO" id="GO:0006265">
    <property type="term" value="P:DNA topological change"/>
    <property type="evidence" value="ECO:0007669"/>
    <property type="project" value="InterPro"/>
</dbReference>
<dbReference type="GO" id="GO:0005730">
    <property type="term" value="C:nucleolus"/>
    <property type="evidence" value="ECO:0007669"/>
    <property type="project" value="TreeGrafter"/>
</dbReference>
<dbReference type="GO" id="GO:0005694">
    <property type="term" value="C:chromosome"/>
    <property type="evidence" value="ECO:0007669"/>
    <property type="project" value="InterPro"/>
</dbReference>
<evidence type="ECO:0000313" key="8">
    <source>
        <dbReference type="Proteomes" id="UP000824782"/>
    </source>
</evidence>
<dbReference type="PANTHER" id="PTHR10290:SF1">
    <property type="entry name" value="DNA TOPOISOMERASE I, MITOCHONDRIAL"/>
    <property type="match status" value="1"/>
</dbReference>
<comment type="similarity">
    <text evidence="1">Belongs to the type IB topoisomerase family.</text>
</comment>
<evidence type="ECO:0000313" key="7">
    <source>
        <dbReference type="EMBL" id="KAG8538865.1"/>
    </source>
</evidence>
<evidence type="ECO:0000256" key="1">
    <source>
        <dbReference type="ARBA" id="ARBA00006645"/>
    </source>
</evidence>
<feature type="compositionally biased region" description="Basic and acidic residues" evidence="5">
    <location>
        <begin position="102"/>
        <end position="114"/>
    </location>
</feature>
<evidence type="ECO:0000256" key="2">
    <source>
        <dbReference type="ARBA" id="ARBA00023029"/>
    </source>
</evidence>
<sequence>MKRILVDLDLFQESQTEDKKHKSKDLSKGKSRIKKETEEIKQKDESKKHNKKDHKREENSEETKGIKRELEDEEEEPGPGQKKPKPDPEGKEKAKSKKRKTAGKEGETKAKRIKEEKQEESKWKWWEEKNHEDGVKWKFLEHRGPYFAPAYEPLPDDVNFYYDGQPMKLSPAAEEVATFYGKMLDHEYTTKEIFQKNFYTDWKSQMTKEEQKNIKQLHKCDFSEIHKYFFDKNEARKALPKEEKQKLKEETNKIQEEYGFCILDGHREKIGNFKIEPPGLFRGRGDHPKMGMLKLRILPEDVIINCSK</sequence>
<dbReference type="AlphaFoldDB" id="A0AAV6YV71"/>
<dbReference type="Gene3D" id="2.170.11.10">
    <property type="entry name" value="DNA Topoisomerase I, domain 2"/>
    <property type="match status" value="1"/>
</dbReference>
<dbReference type="SUPFAM" id="SSF56741">
    <property type="entry name" value="Eukaryotic DNA topoisomerase I, N-terminal DNA-binding fragment"/>
    <property type="match status" value="1"/>
</dbReference>
<accession>A0AAV6YV71</accession>
<evidence type="ECO:0000259" key="6">
    <source>
        <dbReference type="Pfam" id="PF02919"/>
    </source>
</evidence>
<keyword evidence="4" id="KW-0413">Isomerase</keyword>
<dbReference type="FunFam" id="1.10.10.41:FF:000001">
    <property type="entry name" value="DNA topoisomerase I"/>
    <property type="match status" value="1"/>
</dbReference>
<gene>
    <name evidence="7" type="ORF">GDO81_021878</name>
</gene>